<organism evidence="1 2">
    <name type="scientific">Microbacterium aoyamense</name>
    <dbReference type="NCBI Taxonomy" id="344166"/>
    <lineage>
        <taxon>Bacteria</taxon>
        <taxon>Bacillati</taxon>
        <taxon>Actinomycetota</taxon>
        <taxon>Actinomycetes</taxon>
        <taxon>Micrococcales</taxon>
        <taxon>Microbacteriaceae</taxon>
        <taxon>Microbacterium</taxon>
    </lineage>
</organism>
<evidence type="ECO:0000313" key="1">
    <source>
        <dbReference type="EMBL" id="GAA1939869.1"/>
    </source>
</evidence>
<dbReference type="RefSeq" id="WP_248151250.1">
    <property type="nucleotide sequence ID" value="NZ_BAAAOF010000009.1"/>
</dbReference>
<dbReference type="EMBL" id="BAAAOF010000009">
    <property type="protein sequence ID" value="GAA1939869.1"/>
    <property type="molecule type" value="Genomic_DNA"/>
</dbReference>
<dbReference type="Proteomes" id="UP001501343">
    <property type="component" value="Unassembled WGS sequence"/>
</dbReference>
<name>A0ABN2Q0V4_9MICO</name>
<evidence type="ECO:0008006" key="3">
    <source>
        <dbReference type="Google" id="ProtNLM"/>
    </source>
</evidence>
<keyword evidence="2" id="KW-1185">Reference proteome</keyword>
<reference evidence="1 2" key="1">
    <citation type="journal article" date="2019" name="Int. J. Syst. Evol. Microbiol.">
        <title>The Global Catalogue of Microorganisms (GCM) 10K type strain sequencing project: providing services to taxonomists for standard genome sequencing and annotation.</title>
        <authorList>
            <consortium name="The Broad Institute Genomics Platform"/>
            <consortium name="The Broad Institute Genome Sequencing Center for Infectious Disease"/>
            <person name="Wu L."/>
            <person name="Ma J."/>
        </authorList>
    </citation>
    <scope>NUCLEOTIDE SEQUENCE [LARGE SCALE GENOMIC DNA]</scope>
    <source>
        <strain evidence="1 2">JCM 14900</strain>
    </source>
</reference>
<sequence length="300" mass="30634">MKRGAVIGIAAGAVALVAAAGVGWWLLSRPPTAEQTAETYLRALSEGDAETIRGLLNEPPGGFDEIAAAFEGADSYIETYEFDDVGDDGGVRADVVIDGEPGVVFFILAADESGRFVLNGDYLALLDTATTIGDSVRVGDVLMPAGRVSLLPAVYTVAAAPSDLVEGSTTVALTNAEPATAAVEASVSPDALATIEEQLGGYIADCTKTATAVPEHCGIRVPWAADLATLDSLAFRVDSAPVLALAPDARAFAATGGVLVATATGTKRDGSAGTFTYRADDWALRGTVTFTGDTMTLSVG</sequence>
<protein>
    <recommendedName>
        <fullName evidence="3">DUF5689 domain-containing protein</fullName>
    </recommendedName>
</protein>
<gene>
    <name evidence="1" type="ORF">GCM10009775_34770</name>
</gene>
<evidence type="ECO:0000313" key="2">
    <source>
        <dbReference type="Proteomes" id="UP001501343"/>
    </source>
</evidence>
<comment type="caution">
    <text evidence="1">The sequence shown here is derived from an EMBL/GenBank/DDBJ whole genome shotgun (WGS) entry which is preliminary data.</text>
</comment>
<accession>A0ABN2Q0V4</accession>
<proteinExistence type="predicted"/>